<organism evidence="3 4">
    <name type="scientific">Streptomyces tardus</name>
    <dbReference type="NCBI Taxonomy" id="2780544"/>
    <lineage>
        <taxon>Bacteria</taxon>
        <taxon>Bacillati</taxon>
        <taxon>Actinomycetota</taxon>
        <taxon>Actinomycetes</taxon>
        <taxon>Kitasatosporales</taxon>
        <taxon>Streptomycetaceae</taxon>
        <taxon>Streptomyces</taxon>
    </lineage>
</organism>
<keyword evidence="3" id="KW-0547">Nucleotide-binding</keyword>
<evidence type="ECO:0000313" key="4">
    <source>
        <dbReference type="Proteomes" id="UP000694501"/>
    </source>
</evidence>
<dbReference type="CDD" id="cd16936">
    <property type="entry name" value="HATPase_RsbW-like"/>
    <property type="match status" value="1"/>
</dbReference>
<evidence type="ECO:0000256" key="1">
    <source>
        <dbReference type="ARBA" id="ARBA00022527"/>
    </source>
</evidence>
<dbReference type="GO" id="GO:0004674">
    <property type="term" value="F:protein serine/threonine kinase activity"/>
    <property type="evidence" value="ECO:0007669"/>
    <property type="project" value="UniProtKB-KW"/>
</dbReference>
<name>A0A949JPN9_9ACTN</name>
<evidence type="ECO:0000259" key="2">
    <source>
        <dbReference type="Pfam" id="PF13581"/>
    </source>
</evidence>
<dbReference type="PANTHER" id="PTHR35526">
    <property type="entry name" value="ANTI-SIGMA-F FACTOR RSBW-RELATED"/>
    <property type="match status" value="1"/>
</dbReference>
<dbReference type="InterPro" id="IPR050267">
    <property type="entry name" value="Anti-sigma-factor_SerPK"/>
</dbReference>
<reference evidence="3" key="1">
    <citation type="submission" date="2021-06" db="EMBL/GenBank/DDBJ databases">
        <title>Sequencing of actinobacteria type strains.</title>
        <authorList>
            <person name="Nguyen G.-S."/>
            <person name="Wentzel A."/>
        </authorList>
    </citation>
    <scope>NUCLEOTIDE SEQUENCE</scope>
    <source>
        <strain evidence="3">P38-E01</strain>
    </source>
</reference>
<dbReference type="PANTHER" id="PTHR35526:SF3">
    <property type="entry name" value="ANTI-SIGMA-F FACTOR RSBW"/>
    <property type="match status" value="1"/>
</dbReference>
<keyword evidence="4" id="KW-1185">Reference proteome</keyword>
<dbReference type="GO" id="GO:0005524">
    <property type="term" value="F:ATP binding"/>
    <property type="evidence" value="ECO:0007669"/>
    <property type="project" value="UniProtKB-KW"/>
</dbReference>
<dbReference type="Gene3D" id="3.30.565.10">
    <property type="entry name" value="Histidine kinase-like ATPase, C-terminal domain"/>
    <property type="match status" value="1"/>
</dbReference>
<keyword evidence="1" id="KW-0808">Transferase</keyword>
<comment type="caution">
    <text evidence="3">The sequence shown here is derived from an EMBL/GenBank/DDBJ whole genome shotgun (WGS) entry which is preliminary data.</text>
</comment>
<dbReference type="InterPro" id="IPR003594">
    <property type="entry name" value="HATPase_dom"/>
</dbReference>
<sequence>MDEYTCRALAWELFCPGLPEEVARARRWTRDVLTNCPCADDAALIVTELAANTVTHTASPHFRLSIHRTADAITLSVTDNGSSTTSPHITHANDHETHGRGLDIVATLARHLSVTRNPHGHTVTAELPTHTGALPTHHQAPTC</sequence>
<dbReference type="AlphaFoldDB" id="A0A949JPN9"/>
<keyword evidence="1" id="KW-0723">Serine/threonine-protein kinase</keyword>
<dbReference type="Pfam" id="PF13581">
    <property type="entry name" value="HATPase_c_2"/>
    <property type="match status" value="1"/>
</dbReference>
<keyword evidence="3" id="KW-0067">ATP-binding</keyword>
<keyword evidence="1" id="KW-0418">Kinase</keyword>
<dbReference type="InterPro" id="IPR036890">
    <property type="entry name" value="HATPase_C_sf"/>
</dbReference>
<dbReference type="RefSeq" id="WP_211040059.1">
    <property type="nucleotide sequence ID" value="NZ_JAELVF020000001.1"/>
</dbReference>
<proteinExistence type="predicted"/>
<protein>
    <submittedName>
        <fullName evidence="3">ATP-binding protein</fullName>
    </submittedName>
</protein>
<dbReference type="EMBL" id="JAELVF020000001">
    <property type="protein sequence ID" value="MBU7597970.1"/>
    <property type="molecule type" value="Genomic_DNA"/>
</dbReference>
<accession>A0A949JPN9</accession>
<evidence type="ECO:0000313" key="3">
    <source>
        <dbReference type="EMBL" id="MBU7597970.1"/>
    </source>
</evidence>
<gene>
    <name evidence="3" type="ORF">JGS22_010165</name>
</gene>
<feature type="domain" description="Histidine kinase/HSP90-like ATPase" evidence="2">
    <location>
        <begin position="16"/>
        <end position="125"/>
    </location>
</feature>
<dbReference type="Proteomes" id="UP000694501">
    <property type="component" value="Unassembled WGS sequence"/>
</dbReference>
<dbReference type="SUPFAM" id="SSF55874">
    <property type="entry name" value="ATPase domain of HSP90 chaperone/DNA topoisomerase II/histidine kinase"/>
    <property type="match status" value="1"/>
</dbReference>